<evidence type="ECO:0000313" key="3">
    <source>
        <dbReference type="Proteomes" id="UP001432322"/>
    </source>
</evidence>
<dbReference type="EMBL" id="BTSY01000006">
    <property type="protein sequence ID" value="GMT31783.1"/>
    <property type="molecule type" value="Genomic_DNA"/>
</dbReference>
<gene>
    <name evidence="2" type="ORF">PFISCL1PPCAC_23080</name>
</gene>
<proteinExistence type="predicted"/>
<organism evidence="2 3">
    <name type="scientific">Pristionchus fissidentatus</name>
    <dbReference type="NCBI Taxonomy" id="1538716"/>
    <lineage>
        <taxon>Eukaryota</taxon>
        <taxon>Metazoa</taxon>
        <taxon>Ecdysozoa</taxon>
        <taxon>Nematoda</taxon>
        <taxon>Chromadorea</taxon>
        <taxon>Rhabditida</taxon>
        <taxon>Rhabditina</taxon>
        <taxon>Diplogasteromorpha</taxon>
        <taxon>Diplogasteroidea</taxon>
        <taxon>Neodiplogasteridae</taxon>
        <taxon>Pristionchus</taxon>
    </lineage>
</organism>
<keyword evidence="3" id="KW-1185">Reference proteome</keyword>
<evidence type="ECO:0000256" key="1">
    <source>
        <dbReference type="SAM" id="MobiDB-lite"/>
    </source>
</evidence>
<dbReference type="AlphaFoldDB" id="A0AAV5WND1"/>
<feature type="non-terminal residue" evidence="2">
    <location>
        <position position="1"/>
    </location>
</feature>
<feature type="region of interest" description="Disordered" evidence="1">
    <location>
        <begin position="1"/>
        <end position="48"/>
    </location>
</feature>
<feature type="compositionally biased region" description="Polar residues" evidence="1">
    <location>
        <begin position="1"/>
        <end position="11"/>
    </location>
</feature>
<dbReference type="Proteomes" id="UP001432322">
    <property type="component" value="Unassembled WGS sequence"/>
</dbReference>
<reference evidence="2" key="1">
    <citation type="submission" date="2023-10" db="EMBL/GenBank/DDBJ databases">
        <title>Genome assembly of Pristionchus species.</title>
        <authorList>
            <person name="Yoshida K."/>
            <person name="Sommer R.J."/>
        </authorList>
    </citation>
    <scope>NUCLEOTIDE SEQUENCE</scope>
    <source>
        <strain evidence="2">RS5133</strain>
    </source>
</reference>
<evidence type="ECO:0000313" key="2">
    <source>
        <dbReference type="EMBL" id="GMT31783.1"/>
    </source>
</evidence>
<protein>
    <submittedName>
        <fullName evidence="2">Uncharacterized protein</fullName>
    </submittedName>
</protein>
<accession>A0AAV5WND1</accession>
<sequence length="76" mass="8125">PRPPAASTSPCASMDDASAQRAPRSRTESVGRRPPSRPVPTAAMDRYAVADRSASIRSARALRAHRQETGNASDYC</sequence>
<comment type="caution">
    <text evidence="2">The sequence shown here is derived from an EMBL/GenBank/DDBJ whole genome shotgun (WGS) entry which is preliminary data.</text>
</comment>
<feature type="non-terminal residue" evidence="2">
    <location>
        <position position="76"/>
    </location>
</feature>
<name>A0AAV5WND1_9BILA</name>